<dbReference type="Gene3D" id="3.30.530.20">
    <property type="match status" value="2"/>
</dbReference>
<dbReference type="CDD" id="cd07814">
    <property type="entry name" value="SRPBCC_CalC_Aha1-like"/>
    <property type="match status" value="1"/>
</dbReference>
<evidence type="ECO:0000313" key="3">
    <source>
        <dbReference type="EMBL" id="TKC03650.1"/>
    </source>
</evidence>
<reference evidence="3 4" key="1">
    <citation type="submission" date="2019-04" db="EMBL/GenBank/DDBJ databases">
        <title>Pedobacter sp. RP-3-15 sp. nov., isolated from Arctic soil.</title>
        <authorList>
            <person name="Dahal R.H."/>
            <person name="Kim D.-U."/>
        </authorList>
    </citation>
    <scope>NUCLEOTIDE SEQUENCE [LARGE SCALE GENOMIC DNA]</scope>
    <source>
        <strain evidence="3 4">RP-3-15</strain>
    </source>
</reference>
<keyword evidence="4" id="KW-1185">Reference proteome</keyword>
<dbReference type="EMBL" id="SWBQ01000007">
    <property type="protein sequence ID" value="TKC03650.1"/>
    <property type="molecule type" value="Genomic_DNA"/>
</dbReference>
<dbReference type="Pfam" id="PF08327">
    <property type="entry name" value="AHSA1"/>
    <property type="match status" value="1"/>
</dbReference>
<proteinExistence type="inferred from homology"/>
<name>A0A4U1CFH8_9SPHI</name>
<dbReference type="SUPFAM" id="SSF55961">
    <property type="entry name" value="Bet v1-like"/>
    <property type="match status" value="2"/>
</dbReference>
<dbReference type="OrthoDB" id="2355173at2"/>
<protein>
    <recommendedName>
        <fullName evidence="2">Activator of Hsp90 ATPase homologue 1/2-like C-terminal domain-containing protein</fullName>
    </recommendedName>
</protein>
<organism evidence="3 4">
    <name type="scientific">Pedobacter frigoris</name>
    <dbReference type="NCBI Taxonomy" id="2571272"/>
    <lineage>
        <taxon>Bacteria</taxon>
        <taxon>Pseudomonadati</taxon>
        <taxon>Bacteroidota</taxon>
        <taxon>Sphingobacteriia</taxon>
        <taxon>Sphingobacteriales</taxon>
        <taxon>Sphingobacteriaceae</taxon>
        <taxon>Pedobacter</taxon>
    </lineage>
</organism>
<dbReference type="RefSeq" id="WP_136837673.1">
    <property type="nucleotide sequence ID" value="NZ_SWBQ01000007.1"/>
</dbReference>
<dbReference type="AlphaFoldDB" id="A0A4U1CFH8"/>
<evidence type="ECO:0000313" key="4">
    <source>
        <dbReference type="Proteomes" id="UP000307244"/>
    </source>
</evidence>
<evidence type="ECO:0000259" key="2">
    <source>
        <dbReference type="Pfam" id="PF08327"/>
    </source>
</evidence>
<feature type="domain" description="Activator of Hsp90 ATPase homologue 1/2-like C-terminal" evidence="2">
    <location>
        <begin position="13"/>
        <end position="139"/>
    </location>
</feature>
<comment type="similarity">
    <text evidence="1">Belongs to the AHA1 family.</text>
</comment>
<sequence>MEAKPLIVERTYNAPIEKVWKAITDRDQMKEWYFELEEFKAEKGFKFQFTGGDENVQYLHECEVLVCEPPHKLSYSWRYPDYKGYSVLTWELFKEGENKTRLKLSHEGLESFPQENPNFRVESFTGGWNYFINEALTNFVETETIKKNISITASAEAIWDILLNPGGQWGKAFGDGSFVKSDWKEGSSVIWTDLSGDVGAHGVVAEHRPTEYLQIDMYDDVNPAPDAETGEYSEKYKLTKTNNGDYTLSIESGPLAKKYTQMHEPMWDKALEIIKDLSEKR</sequence>
<dbReference type="InterPro" id="IPR013538">
    <property type="entry name" value="ASHA1/2-like_C"/>
</dbReference>
<dbReference type="InterPro" id="IPR023393">
    <property type="entry name" value="START-like_dom_sf"/>
</dbReference>
<gene>
    <name evidence="3" type="ORF">FA047_18980</name>
</gene>
<evidence type="ECO:0000256" key="1">
    <source>
        <dbReference type="ARBA" id="ARBA00006817"/>
    </source>
</evidence>
<comment type="caution">
    <text evidence="3">The sequence shown here is derived from an EMBL/GenBank/DDBJ whole genome shotgun (WGS) entry which is preliminary data.</text>
</comment>
<dbReference type="Proteomes" id="UP000307244">
    <property type="component" value="Unassembled WGS sequence"/>
</dbReference>
<accession>A0A4U1CFH8</accession>